<dbReference type="EMBL" id="NNRM01000017">
    <property type="protein sequence ID" value="OYR27634.1"/>
    <property type="molecule type" value="Genomic_DNA"/>
</dbReference>
<protein>
    <submittedName>
        <fullName evidence="1">Uncharacterized protein</fullName>
    </submittedName>
</protein>
<comment type="caution">
    <text evidence="1">The sequence shown here is derived from an EMBL/GenBank/DDBJ whole genome shotgun (WGS) entry which is preliminary data.</text>
</comment>
<sequence length="38" mass="4126">MGYYQLKCLCHVSSMGTRNSAIIKVGHNGKSSPSGEKR</sequence>
<gene>
    <name evidence="1" type="ORF">CEV34_2110</name>
</gene>
<name>A0A256GKD9_9HYPH</name>
<evidence type="ECO:0000313" key="2">
    <source>
        <dbReference type="Proteomes" id="UP000216188"/>
    </source>
</evidence>
<accession>A0A256GKD9</accession>
<dbReference type="AlphaFoldDB" id="A0A256GKD9"/>
<dbReference type="Proteomes" id="UP000216188">
    <property type="component" value="Unassembled WGS sequence"/>
</dbReference>
<proteinExistence type="predicted"/>
<keyword evidence="2" id="KW-1185">Reference proteome</keyword>
<evidence type="ECO:0000313" key="1">
    <source>
        <dbReference type="EMBL" id="OYR27634.1"/>
    </source>
</evidence>
<reference evidence="1 2" key="1">
    <citation type="submission" date="2017-07" db="EMBL/GenBank/DDBJ databases">
        <title>Phylogenetic study on the rhizospheric bacterium Ochrobactrum sp. A44.</title>
        <authorList>
            <person name="Krzyzanowska D.M."/>
            <person name="Ossowicki A."/>
            <person name="Rajewska M."/>
            <person name="Maciag T."/>
            <person name="Kaczynski Z."/>
            <person name="Czerwicka M."/>
            <person name="Jafra S."/>
        </authorList>
    </citation>
    <scope>NUCLEOTIDE SEQUENCE [LARGE SCALE GENOMIC DNA]</scope>
    <source>
        <strain evidence="1 2">CCUG 30717</strain>
    </source>
</reference>
<organism evidence="1 2">
    <name type="scientific">Brucella pseudogrignonensis</name>
    <dbReference type="NCBI Taxonomy" id="419475"/>
    <lineage>
        <taxon>Bacteria</taxon>
        <taxon>Pseudomonadati</taxon>
        <taxon>Pseudomonadota</taxon>
        <taxon>Alphaproteobacteria</taxon>
        <taxon>Hyphomicrobiales</taxon>
        <taxon>Brucellaceae</taxon>
        <taxon>Brucella/Ochrobactrum group</taxon>
        <taxon>Brucella</taxon>
    </lineage>
</organism>